<dbReference type="InterPro" id="IPR029052">
    <property type="entry name" value="Metallo-depent_PP-like"/>
</dbReference>
<dbReference type="AlphaFoldDB" id="A0A6M3IL94"/>
<dbReference type="SUPFAM" id="SSF56300">
    <property type="entry name" value="Metallo-dependent phosphatases"/>
    <property type="match status" value="1"/>
</dbReference>
<accession>A0A6M3IL94</accession>
<gene>
    <name evidence="1" type="ORF">MM415B01557_0023</name>
</gene>
<name>A0A6M3IL94_9ZZZZ</name>
<reference evidence="1" key="1">
    <citation type="submission" date="2020-03" db="EMBL/GenBank/DDBJ databases">
        <title>The deep terrestrial virosphere.</title>
        <authorList>
            <person name="Holmfeldt K."/>
            <person name="Nilsson E."/>
            <person name="Simone D."/>
            <person name="Lopez-Fernandez M."/>
            <person name="Wu X."/>
            <person name="de Brujin I."/>
            <person name="Lundin D."/>
            <person name="Andersson A."/>
            <person name="Bertilsson S."/>
            <person name="Dopson M."/>
        </authorList>
    </citation>
    <scope>NUCLEOTIDE SEQUENCE</scope>
    <source>
        <strain evidence="1">MM415B01557</strain>
    </source>
</reference>
<protein>
    <submittedName>
        <fullName evidence="1">Uncharacterized protein</fullName>
    </submittedName>
</protein>
<organism evidence="1">
    <name type="scientific">viral metagenome</name>
    <dbReference type="NCBI Taxonomy" id="1070528"/>
    <lineage>
        <taxon>unclassified sequences</taxon>
        <taxon>metagenomes</taxon>
        <taxon>organismal metagenomes</taxon>
    </lineage>
</organism>
<dbReference type="CDD" id="cd00838">
    <property type="entry name" value="MPP_superfamily"/>
    <property type="match status" value="1"/>
</dbReference>
<proteinExistence type="predicted"/>
<evidence type="ECO:0000313" key="1">
    <source>
        <dbReference type="EMBL" id="QJA57827.1"/>
    </source>
</evidence>
<sequence>MHWYEDPSVIAKVTQAKYGFKKTYDECLEVLGEYGYYPNKKSVSDKFQAWGLPALEKSFFGSLDTERAYNYIKELLKFEPLKIKPPKKRKSHIQNILLVSDLHLPFIELQLLAEILRLKGIDIIILNGDIFDFYSISRFVSYRPQLDLKQELHDSRQILRSICESFAIVKSDTGNHFARLYKMLSKDPNIKQIMNAGLIKYKPEEFLTADFPNIEIASRHIKNSDLSVSFFDVIGKDFLYGHFEKSSKIVGKPVRDSYEAMRAWRDAFDFDFGKIKFFAQAHTHKLLQMFYDMNNVMLLETGCICSIQEYTMQPAMNYTPINQGYITFTQEDGETDPKSVKIHAYKT</sequence>
<dbReference type="Gene3D" id="3.60.21.10">
    <property type="match status" value="1"/>
</dbReference>
<dbReference type="EMBL" id="MT141293">
    <property type="protein sequence ID" value="QJA57827.1"/>
    <property type="molecule type" value="Genomic_DNA"/>
</dbReference>